<dbReference type="OrthoDB" id="4364220at2759"/>
<evidence type="ECO:0000313" key="2">
    <source>
        <dbReference type="Proteomes" id="UP000030143"/>
    </source>
</evidence>
<reference evidence="1 2" key="1">
    <citation type="journal article" date="2015" name="Mol. Plant Microbe Interact.">
        <title>Genome, transcriptome, and functional analyses of Penicillium expansum provide new insights into secondary metabolism and pathogenicity.</title>
        <authorList>
            <person name="Ballester A.R."/>
            <person name="Marcet-Houben M."/>
            <person name="Levin E."/>
            <person name="Sela N."/>
            <person name="Selma-Lazaro C."/>
            <person name="Carmona L."/>
            <person name="Wisniewski M."/>
            <person name="Droby S."/>
            <person name="Gonzalez-Candelas L."/>
            <person name="Gabaldon T."/>
        </authorList>
    </citation>
    <scope>NUCLEOTIDE SEQUENCE [LARGE SCALE GENOMIC DNA]</scope>
    <source>
        <strain evidence="1 2">MD-8</strain>
    </source>
</reference>
<sequence>MAPKYPEFEPQGDSLRRWIERADEPECPIPMTKLTIPGIDPKFWYVHSSPESLGEEWEYWVHIFGLTVDDPASNQERIYRLESAVSVVKLTGELTLWVGRTGPGVIFMDNIKRAPNSTSFYMSEFAKAFYESRFPLKSLKCVIVTRIIQRETRSFIQDHIYESREGLGFRPKEPQTWESPSPEFCGILGTPIGKVVAAFVLGAYGQGIRRIPRIVTFHTGEDLCGYNLRFDIEDV</sequence>
<dbReference type="GeneID" id="27683314"/>
<dbReference type="EMBL" id="JQFZ01000378">
    <property type="protein sequence ID" value="KGO49603.1"/>
    <property type="molecule type" value="Genomic_DNA"/>
</dbReference>
<dbReference type="PhylomeDB" id="A0A0A2KSQ5"/>
<comment type="caution">
    <text evidence="1">The sequence shown here is derived from an EMBL/GenBank/DDBJ whole genome shotgun (WGS) entry which is preliminary data.</text>
</comment>
<dbReference type="RefSeq" id="XP_016593012.1">
    <property type="nucleotide sequence ID" value="XM_016747893.1"/>
</dbReference>
<proteinExistence type="predicted"/>
<gene>
    <name evidence="1" type="ORF">PEX2_106250</name>
</gene>
<organism evidence="1 2">
    <name type="scientific">Penicillium expansum</name>
    <name type="common">Blue mold rot fungus</name>
    <dbReference type="NCBI Taxonomy" id="27334"/>
    <lineage>
        <taxon>Eukaryota</taxon>
        <taxon>Fungi</taxon>
        <taxon>Dikarya</taxon>
        <taxon>Ascomycota</taxon>
        <taxon>Pezizomycotina</taxon>
        <taxon>Eurotiomycetes</taxon>
        <taxon>Eurotiomycetidae</taxon>
        <taxon>Eurotiales</taxon>
        <taxon>Aspergillaceae</taxon>
        <taxon>Penicillium</taxon>
    </lineage>
</organism>
<evidence type="ECO:0000313" key="1">
    <source>
        <dbReference type="EMBL" id="KGO49603.1"/>
    </source>
</evidence>
<keyword evidence="2" id="KW-1185">Reference proteome</keyword>
<dbReference type="Proteomes" id="UP000030143">
    <property type="component" value="Unassembled WGS sequence"/>
</dbReference>
<dbReference type="HOGENOM" id="CLU_043569_0_0_1"/>
<protein>
    <submittedName>
        <fullName evidence="1">Uncharacterized protein</fullName>
    </submittedName>
</protein>
<dbReference type="VEuPathDB" id="FungiDB:PEXP_030980"/>
<accession>A0A0A2KSQ5</accession>
<dbReference type="AlphaFoldDB" id="A0A0A2KSQ5"/>
<name>A0A0A2KSQ5_PENEN</name>